<evidence type="ECO:0000256" key="1">
    <source>
        <dbReference type="SAM" id="Phobius"/>
    </source>
</evidence>
<feature type="transmembrane region" description="Helical" evidence="1">
    <location>
        <begin position="20"/>
        <end position="39"/>
    </location>
</feature>
<reference evidence="2 3" key="1">
    <citation type="submission" date="2023-05" db="EMBL/GenBank/DDBJ databases">
        <title>Genome sequence of Pinibacter sp. MAH-24.</title>
        <authorList>
            <person name="Huq M.A."/>
        </authorList>
    </citation>
    <scope>NUCLEOTIDE SEQUENCE [LARGE SCALE GENOMIC DNA]</scope>
    <source>
        <strain evidence="2 3">MAH-24</strain>
    </source>
</reference>
<dbReference type="Proteomes" id="UP001226434">
    <property type="component" value="Unassembled WGS sequence"/>
</dbReference>
<name>A0ABT6RGR5_9BACT</name>
<gene>
    <name evidence="2" type="ORF">QJ048_17295</name>
</gene>
<proteinExistence type="predicted"/>
<protein>
    <submittedName>
        <fullName evidence="2">Uncharacterized protein</fullName>
    </submittedName>
</protein>
<sequence>MKIDVNKANELLKNERWNKIIAGVFFLLFASSLYFYALWNNRKIYNRIIEHAAYSTGYFTRFENSKGSRSAIFKFYVNDTLHAGGIGSGAVSKVWAQIQGQYFPVIYNREKPEECDILVFRWDFERYKMQYPDSIQWVQVLYDRAR</sequence>
<evidence type="ECO:0000313" key="3">
    <source>
        <dbReference type="Proteomes" id="UP001226434"/>
    </source>
</evidence>
<dbReference type="EMBL" id="JASBRG010000007">
    <property type="protein sequence ID" value="MDI3321555.1"/>
    <property type="molecule type" value="Genomic_DNA"/>
</dbReference>
<keyword evidence="3" id="KW-1185">Reference proteome</keyword>
<organism evidence="2 3">
    <name type="scientific">Pinibacter soli</name>
    <dbReference type="NCBI Taxonomy" id="3044211"/>
    <lineage>
        <taxon>Bacteria</taxon>
        <taxon>Pseudomonadati</taxon>
        <taxon>Bacteroidota</taxon>
        <taxon>Chitinophagia</taxon>
        <taxon>Chitinophagales</taxon>
        <taxon>Chitinophagaceae</taxon>
        <taxon>Pinibacter</taxon>
    </lineage>
</organism>
<keyword evidence="1" id="KW-1133">Transmembrane helix</keyword>
<keyword evidence="1" id="KW-0812">Transmembrane</keyword>
<evidence type="ECO:0000313" key="2">
    <source>
        <dbReference type="EMBL" id="MDI3321555.1"/>
    </source>
</evidence>
<keyword evidence="1" id="KW-0472">Membrane</keyword>
<dbReference type="RefSeq" id="WP_282335662.1">
    <property type="nucleotide sequence ID" value="NZ_JASBRG010000007.1"/>
</dbReference>
<accession>A0ABT6RGR5</accession>
<comment type="caution">
    <text evidence="2">The sequence shown here is derived from an EMBL/GenBank/DDBJ whole genome shotgun (WGS) entry which is preliminary data.</text>
</comment>